<evidence type="ECO:0000256" key="1">
    <source>
        <dbReference type="SAM" id="MobiDB-lite"/>
    </source>
</evidence>
<organism evidence="3 4">
    <name type="scientific">Litchfieldella qijiaojingensis</name>
    <dbReference type="NCBI Taxonomy" id="980347"/>
    <lineage>
        <taxon>Bacteria</taxon>
        <taxon>Pseudomonadati</taxon>
        <taxon>Pseudomonadota</taxon>
        <taxon>Gammaproteobacteria</taxon>
        <taxon>Oceanospirillales</taxon>
        <taxon>Halomonadaceae</taxon>
        <taxon>Litchfieldella</taxon>
    </lineage>
</organism>
<proteinExistence type="predicted"/>
<dbReference type="Proteomes" id="UP000653056">
    <property type="component" value="Unassembled WGS sequence"/>
</dbReference>
<evidence type="ECO:0000259" key="2">
    <source>
        <dbReference type="Pfam" id="PF14090"/>
    </source>
</evidence>
<evidence type="ECO:0000313" key="4">
    <source>
        <dbReference type="Proteomes" id="UP000653056"/>
    </source>
</evidence>
<name>A0ABQ2YQV6_9GAMM</name>
<protein>
    <recommendedName>
        <fullName evidence="2">Winged helix-turn-helix domain-containing protein</fullName>
    </recommendedName>
</protein>
<reference evidence="4" key="1">
    <citation type="journal article" date="2019" name="Int. J. Syst. Evol. Microbiol.">
        <title>The Global Catalogue of Microorganisms (GCM) 10K type strain sequencing project: providing services to taxonomists for standard genome sequencing and annotation.</title>
        <authorList>
            <consortium name="The Broad Institute Genomics Platform"/>
            <consortium name="The Broad Institute Genome Sequencing Center for Infectious Disease"/>
            <person name="Wu L."/>
            <person name="Ma J."/>
        </authorList>
    </citation>
    <scope>NUCLEOTIDE SEQUENCE [LARGE SCALE GENOMIC DNA]</scope>
    <source>
        <strain evidence="4">KCTC 22228</strain>
    </source>
</reference>
<comment type="caution">
    <text evidence="3">The sequence shown here is derived from an EMBL/GenBank/DDBJ whole genome shotgun (WGS) entry which is preliminary data.</text>
</comment>
<evidence type="ECO:0000313" key="3">
    <source>
        <dbReference type="EMBL" id="GGX89980.1"/>
    </source>
</evidence>
<sequence>MTDMKNPGRGGDRDTSKTLPKVDANTQQGHVLEALKQRPMSAAELQWSLPLADARAVVRDLRRKGIPITTKKHPDPSRPSRCVQRYHLAETD</sequence>
<accession>A0ABQ2YQV6</accession>
<gene>
    <name evidence="3" type="ORF">GCM10007160_16760</name>
</gene>
<dbReference type="EMBL" id="BMXS01000006">
    <property type="protein sequence ID" value="GGX89980.1"/>
    <property type="molecule type" value="Genomic_DNA"/>
</dbReference>
<keyword evidence="4" id="KW-1185">Reference proteome</keyword>
<feature type="region of interest" description="Disordered" evidence="1">
    <location>
        <begin position="1"/>
        <end position="27"/>
    </location>
</feature>
<dbReference type="Pfam" id="PF14090">
    <property type="entry name" value="HTH_39"/>
    <property type="match status" value="1"/>
</dbReference>
<dbReference type="InterPro" id="IPR055245">
    <property type="entry name" value="HTH_proteobacteria"/>
</dbReference>
<feature type="domain" description="Winged helix-turn-helix" evidence="2">
    <location>
        <begin position="26"/>
        <end position="90"/>
    </location>
</feature>